<name>R2QHN4_9ENTE</name>
<dbReference type="Proteomes" id="UP000013782">
    <property type="component" value="Unassembled WGS sequence"/>
</dbReference>
<dbReference type="AlphaFoldDB" id="R2QHN4"/>
<dbReference type="HOGENOM" id="CLU_205811_0_0_9"/>
<reference evidence="1 2" key="1">
    <citation type="submission" date="2013-02" db="EMBL/GenBank/DDBJ databases">
        <title>The Genome Sequence of Enterococcus pallens BAA-351.</title>
        <authorList>
            <consortium name="The Broad Institute Genome Sequencing Platform"/>
            <consortium name="The Broad Institute Genome Sequencing Center for Infectious Disease"/>
            <person name="Earl A.M."/>
            <person name="Gilmore M.S."/>
            <person name="Lebreton F."/>
            <person name="Walker B."/>
            <person name="Young S.K."/>
            <person name="Zeng Q."/>
            <person name="Gargeya S."/>
            <person name="Fitzgerald M."/>
            <person name="Haas B."/>
            <person name="Abouelleil A."/>
            <person name="Alvarado L."/>
            <person name="Arachchi H.M."/>
            <person name="Berlin A.M."/>
            <person name="Chapman S.B."/>
            <person name="Dewar J."/>
            <person name="Goldberg J."/>
            <person name="Griggs A."/>
            <person name="Gujja S."/>
            <person name="Hansen M."/>
            <person name="Howarth C."/>
            <person name="Imamovic A."/>
            <person name="Larimer J."/>
            <person name="McCowan C."/>
            <person name="Murphy C."/>
            <person name="Neiman D."/>
            <person name="Pearson M."/>
            <person name="Priest M."/>
            <person name="Roberts A."/>
            <person name="Saif S."/>
            <person name="Shea T."/>
            <person name="Sisk P."/>
            <person name="Sykes S."/>
            <person name="Wortman J."/>
            <person name="Nusbaum C."/>
            <person name="Birren B."/>
        </authorList>
    </citation>
    <scope>NUCLEOTIDE SEQUENCE [LARGE SCALE GENOMIC DNA]</scope>
    <source>
        <strain evidence="1 2">ATCC BAA-351</strain>
    </source>
</reference>
<protein>
    <submittedName>
        <fullName evidence="1">Uncharacterized protein</fullName>
    </submittedName>
</protein>
<dbReference type="PATRIC" id="fig|1158607.3.peg.1614"/>
<sequence>MKKIIIAIVAVVSIGLVSQVVERTIDEEAVKTTVQTYLKETPDKEDEETISFEETSFSEWVGF</sequence>
<dbReference type="EMBL" id="AJAQ01000014">
    <property type="protein sequence ID" value="EOH94723.1"/>
    <property type="molecule type" value="Genomic_DNA"/>
</dbReference>
<accession>R2QHN4</accession>
<dbReference type="STRING" id="160454.RV10_GL001705"/>
<gene>
    <name evidence="1" type="ORF">UAU_01645</name>
</gene>
<dbReference type="RefSeq" id="WP_010756651.1">
    <property type="nucleotide sequence ID" value="NZ_ASWD01000006.1"/>
</dbReference>
<evidence type="ECO:0000313" key="1">
    <source>
        <dbReference type="EMBL" id="EOH94723.1"/>
    </source>
</evidence>
<comment type="caution">
    <text evidence="1">The sequence shown here is derived from an EMBL/GenBank/DDBJ whole genome shotgun (WGS) entry which is preliminary data.</text>
</comment>
<keyword evidence="2" id="KW-1185">Reference proteome</keyword>
<proteinExistence type="predicted"/>
<evidence type="ECO:0000313" key="2">
    <source>
        <dbReference type="Proteomes" id="UP000013782"/>
    </source>
</evidence>
<organism evidence="1 2">
    <name type="scientific">Enterococcus pallens ATCC BAA-351</name>
    <dbReference type="NCBI Taxonomy" id="1158607"/>
    <lineage>
        <taxon>Bacteria</taxon>
        <taxon>Bacillati</taxon>
        <taxon>Bacillota</taxon>
        <taxon>Bacilli</taxon>
        <taxon>Lactobacillales</taxon>
        <taxon>Enterococcaceae</taxon>
        <taxon>Enterococcus</taxon>
    </lineage>
</organism>